<reference evidence="1 2" key="1">
    <citation type="submission" date="2018-01" db="EMBL/GenBank/DDBJ databases">
        <title>Genome sequence of the PGP bacterium Paenibacillus illinoisensis E3.</title>
        <authorList>
            <person name="Rolli E."/>
            <person name="Marasco R."/>
            <person name="Bessem C."/>
            <person name="Michoud G."/>
            <person name="Gaiarsa S."/>
            <person name="Borin S."/>
            <person name="Daffonchio D."/>
        </authorList>
    </citation>
    <scope>NUCLEOTIDE SEQUENCE [LARGE SCALE GENOMIC DNA]</scope>
    <source>
        <strain evidence="1 2">E3</strain>
    </source>
</reference>
<name>A0A2W0CNL0_9BACL</name>
<comment type="caution">
    <text evidence="1">The sequence shown here is derived from an EMBL/GenBank/DDBJ whole genome shotgun (WGS) entry which is preliminary data.</text>
</comment>
<evidence type="ECO:0000313" key="2">
    <source>
        <dbReference type="Proteomes" id="UP000247459"/>
    </source>
</evidence>
<dbReference type="AlphaFoldDB" id="A0A2W0CNL0"/>
<evidence type="ECO:0000313" key="1">
    <source>
        <dbReference type="EMBL" id="PYY25241.1"/>
    </source>
</evidence>
<dbReference type="Proteomes" id="UP000247459">
    <property type="component" value="Unassembled WGS sequence"/>
</dbReference>
<accession>A0A2W0CNL0</accession>
<gene>
    <name evidence="1" type="ORF">PIL02S_06835</name>
</gene>
<protein>
    <submittedName>
        <fullName evidence="1">Uncharacterized protein</fullName>
    </submittedName>
</protein>
<dbReference type="EMBL" id="PRLG01000039">
    <property type="protein sequence ID" value="PYY25241.1"/>
    <property type="molecule type" value="Genomic_DNA"/>
</dbReference>
<proteinExistence type="predicted"/>
<sequence>MKLMSGTNPLRAESKYELCNYLIRYFILTKLLKQVGKYKEKALLEIIPARPFCFKPADSLYIPVVSDRKIF</sequence>
<organism evidence="1 2">
    <name type="scientific">Paenibacillus illinoisensis</name>
    <dbReference type="NCBI Taxonomy" id="59845"/>
    <lineage>
        <taxon>Bacteria</taxon>
        <taxon>Bacillati</taxon>
        <taxon>Bacillota</taxon>
        <taxon>Bacilli</taxon>
        <taxon>Bacillales</taxon>
        <taxon>Paenibacillaceae</taxon>
        <taxon>Paenibacillus</taxon>
    </lineage>
</organism>